<gene>
    <name evidence="12" type="primary">fliJ</name>
    <name evidence="12" type="ORF">GCM10022277_06080</name>
</gene>
<keyword evidence="9" id="KW-0472">Membrane</keyword>
<feature type="coiled-coil region" evidence="11">
    <location>
        <begin position="113"/>
        <end position="142"/>
    </location>
</feature>
<feature type="coiled-coil region" evidence="11">
    <location>
        <begin position="20"/>
        <end position="54"/>
    </location>
</feature>
<dbReference type="EMBL" id="BAABBN010000004">
    <property type="protein sequence ID" value="GAA3914348.1"/>
    <property type="molecule type" value="Genomic_DNA"/>
</dbReference>
<keyword evidence="4" id="KW-0813">Transport</keyword>
<evidence type="ECO:0000256" key="8">
    <source>
        <dbReference type="ARBA" id="ARBA00022927"/>
    </source>
</evidence>
<evidence type="ECO:0000256" key="9">
    <source>
        <dbReference type="ARBA" id="ARBA00023136"/>
    </source>
</evidence>
<keyword evidence="11" id="KW-0175">Coiled coil</keyword>
<evidence type="ECO:0000256" key="10">
    <source>
        <dbReference type="ARBA" id="ARBA00023225"/>
    </source>
</evidence>
<keyword evidence="7" id="KW-1005">Bacterial flagellum biogenesis</keyword>
<comment type="caution">
    <text evidence="12">The sequence shown here is derived from an EMBL/GenBank/DDBJ whole genome shotgun (WGS) entry which is preliminary data.</text>
</comment>
<comment type="subcellular location">
    <subcellularLocation>
        <location evidence="1">Cell membrane</location>
        <topology evidence="1">Peripheral membrane protein</topology>
        <orientation evidence="1">Cytoplasmic side</orientation>
    </subcellularLocation>
</comment>
<keyword evidence="12" id="KW-0966">Cell projection</keyword>
<evidence type="ECO:0000256" key="1">
    <source>
        <dbReference type="ARBA" id="ARBA00004413"/>
    </source>
</evidence>
<keyword evidence="10" id="KW-1006">Bacterial flagellum protein export</keyword>
<dbReference type="Gene3D" id="1.10.287.1700">
    <property type="match status" value="1"/>
</dbReference>
<proteinExistence type="inferred from homology"/>
<keyword evidence="12" id="KW-0969">Cilium</keyword>
<sequence>MEMKKAERLKVVLDLEMVKKDKAAKALAEAISNLDNAKNSLRQLSDYLDDYQSQAIEVGKVGVNAAAFRNRQSLAGRIGGAIEQQGHSIDLFERQLEQVRKHYEKVYARVRSIEILIEKSEAQELRKQAIQEQKMLDEFTQAQQFRKNI</sequence>
<keyword evidence="8" id="KW-0653">Protein transport</keyword>
<evidence type="ECO:0000256" key="11">
    <source>
        <dbReference type="SAM" id="Coils"/>
    </source>
</evidence>
<dbReference type="InterPro" id="IPR053716">
    <property type="entry name" value="Flag_assembly_chemotaxis_eff"/>
</dbReference>
<evidence type="ECO:0000313" key="13">
    <source>
        <dbReference type="Proteomes" id="UP001501565"/>
    </source>
</evidence>
<evidence type="ECO:0000256" key="3">
    <source>
        <dbReference type="ARBA" id="ARBA00020392"/>
    </source>
</evidence>
<dbReference type="InterPro" id="IPR012823">
    <property type="entry name" value="Flagell_FliJ"/>
</dbReference>
<organism evidence="12 13">
    <name type="scientific">Litoribacillus peritrichatus</name>
    <dbReference type="NCBI Taxonomy" id="718191"/>
    <lineage>
        <taxon>Bacteria</taxon>
        <taxon>Pseudomonadati</taxon>
        <taxon>Pseudomonadota</taxon>
        <taxon>Gammaproteobacteria</taxon>
        <taxon>Oceanospirillales</taxon>
        <taxon>Oceanospirillaceae</taxon>
        <taxon>Litoribacillus</taxon>
    </lineage>
</organism>
<comment type="similarity">
    <text evidence="2">Belongs to the FliJ family.</text>
</comment>
<accession>A0ABP7M3Q4</accession>
<dbReference type="PANTHER" id="PTHR38786:SF1">
    <property type="entry name" value="FLAGELLAR FLIJ PROTEIN"/>
    <property type="match status" value="1"/>
</dbReference>
<evidence type="ECO:0000256" key="5">
    <source>
        <dbReference type="ARBA" id="ARBA00022475"/>
    </source>
</evidence>
<dbReference type="NCBIfam" id="TIGR02473">
    <property type="entry name" value="flagell_FliJ"/>
    <property type="match status" value="1"/>
</dbReference>
<evidence type="ECO:0000256" key="2">
    <source>
        <dbReference type="ARBA" id="ARBA00010004"/>
    </source>
</evidence>
<reference evidence="13" key="1">
    <citation type="journal article" date="2019" name="Int. J. Syst. Evol. Microbiol.">
        <title>The Global Catalogue of Microorganisms (GCM) 10K type strain sequencing project: providing services to taxonomists for standard genome sequencing and annotation.</title>
        <authorList>
            <consortium name="The Broad Institute Genomics Platform"/>
            <consortium name="The Broad Institute Genome Sequencing Center for Infectious Disease"/>
            <person name="Wu L."/>
            <person name="Ma J."/>
        </authorList>
    </citation>
    <scope>NUCLEOTIDE SEQUENCE [LARGE SCALE GENOMIC DNA]</scope>
    <source>
        <strain evidence="13">JCM 17551</strain>
    </source>
</reference>
<dbReference type="InterPro" id="IPR052570">
    <property type="entry name" value="FliJ"/>
</dbReference>
<name>A0ABP7M3Q4_9GAMM</name>
<keyword evidence="6" id="KW-0145">Chemotaxis</keyword>
<evidence type="ECO:0000256" key="7">
    <source>
        <dbReference type="ARBA" id="ARBA00022795"/>
    </source>
</evidence>
<protein>
    <recommendedName>
        <fullName evidence="3">Flagellar FliJ protein</fullName>
    </recommendedName>
</protein>
<evidence type="ECO:0000256" key="4">
    <source>
        <dbReference type="ARBA" id="ARBA00022448"/>
    </source>
</evidence>
<keyword evidence="13" id="KW-1185">Reference proteome</keyword>
<keyword evidence="12" id="KW-0282">Flagellum</keyword>
<dbReference type="Proteomes" id="UP001501565">
    <property type="component" value="Unassembled WGS sequence"/>
</dbReference>
<dbReference type="Pfam" id="PF02050">
    <property type="entry name" value="FliJ"/>
    <property type="match status" value="1"/>
</dbReference>
<evidence type="ECO:0000313" key="12">
    <source>
        <dbReference type="EMBL" id="GAA3914348.1"/>
    </source>
</evidence>
<evidence type="ECO:0000256" key="6">
    <source>
        <dbReference type="ARBA" id="ARBA00022500"/>
    </source>
</evidence>
<dbReference type="PANTHER" id="PTHR38786">
    <property type="entry name" value="FLAGELLAR FLIJ PROTEIN"/>
    <property type="match status" value="1"/>
</dbReference>
<keyword evidence="5" id="KW-1003">Cell membrane</keyword>